<dbReference type="AlphaFoldDB" id="A0A934MHV0"/>
<dbReference type="EMBL" id="JAEKJA010000009">
    <property type="protein sequence ID" value="MBJ3776486.1"/>
    <property type="molecule type" value="Genomic_DNA"/>
</dbReference>
<evidence type="ECO:0000313" key="2">
    <source>
        <dbReference type="EMBL" id="MBJ3776486.1"/>
    </source>
</evidence>
<dbReference type="RefSeq" id="WP_198882386.1">
    <property type="nucleotide sequence ID" value="NZ_JAEKJA010000009.1"/>
</dbReference>
<comment type="caution">
    <text evidence="2">The sequence shown here is derived from an EMBL/GenBank/DDBJ whole genome shotgun (WGS) entry which is preliminary data.</text>
</comment>
<dbReference type="Gene3D" id="3.60.20.10">
    <property type="entry name" value="Glutamine Phosphoribosylpyrophosphate, subunit 1, domain 1"/>
    <property type="match status" value="1"/>
</dbReference>
<proteinExistence type="predicted"/>
<dbReference type="PANTHER" id="PTHR39328:SF1">
    <property type="entry name" value="BLL2871 PROTEIN"/>
    <property type="match status" value="1"/>
</dbReference>
<accession>A0A934MHV0</accession>
<feature type="region of interest" description="Disordered" evidence="1">
    <location>
        <begin position="221"/>
        <end position="255"/>
    </location>
</feature>
<dbReference type="Proteomes" id="UP000609531">
    <property type="component" value="Unassembled WGS sequence"/>
</dbReference>
<evidence type="ECO:0000313" key="3">
    <source>
        <dbReference type="Proteomes" id="UP000609531"/>
    </source>
</evidence>
<keyword evidence="3" id="KW-1185">Reference proteome</keyword>
<reference evidence="2" key="1">
    <citation type="submission" date="2020-12" db="EMBL/GenBank/DDBJ databases">
        <title>Bacterial taxonomy.</title>
        <authorList>
            <person name="Pan X."/>
        </authorList>
    </citation>
    <scope>NUCLEOTIDE SEQUENCE</scope>
    <source>
        <strain evidence="2">B2012</strain>
    </source>
</reference>
<dbReference type="Pfam" id="PF06267">
    <property type="entry name" value="DUF1028"/>
    <property type="match status" value="1"/>
</dbReference>
<gene>
    <name evidence="2" type="ORF">JCR33_12340</name>
</gene>
<name>A0A934MHV0_9HYPH</name>
<organism evidence="2 3">
    <name type="scientific">Acuticoccus mangrovi</name>
    <dbReference type="NCBI Taxonomy" id="2796142"/>
    <lineage>
        <taxon>Bacteria</taxon>
        <taxon>Pseudomonadati</taxon>
        <taxon>Pseudomonadota</taxon>
        <taxon>Alphaproteobacteria</taxon>
        <taxon>Hyphomicrobiales</taxon>
        <taxon>Amorphaceae</taxon>
        <taxon>Acuticoccus</taxon>
    </lineage>
</organism>
<sequence length="255" mass="25726">MTWSIVARDDATGAYGVAVTSCFFAVGALVPHVRAGVGAVATQALVNAALGQAALDSLAAGRSAVDTVAALLEGDEGRDVRQLHLVGATGSAGHTGARCPAWAGRAEAASVSVAGNTLAGSGVVQATLAAYWASPAPFAERLVAALSAGEIAGGDVRGRQSAALVVRGVPGAPDVDIRVDDHAEPIVELARLLAVHHGDFVPIARLLPGFAGTSGVFDPQSVAAARDERQTNRDAGRTPSLGTLRPAPVPERPDR</sequence>
<evidence type="ECO:0000256" key="1">
    <source>
        <dbReference type="SAM" id="MobiDB-lite"/>
    </source>
</evidence>
<protein>
    <submittedName>
        <fullName evidence="2">DUF1028 domain-containing protein</fullName>
    </submittedName>
</protein>
<dbReference type="SUPFAM" id="SSF56235">
    <property type="entry name" value="N-terminal nucleophile aminohydrolases (Ntn hydrolases)"/>
    <property type="match status" value="1"/>
</dbReference>
<dbReference type="InterPro" id="IPR010430">
    <property type="entry name" value="DUF1028"/>
</dbReference>
<dbReference type="PANTHER" id="PTHR39328">
    <property type="entry name" value="BLL2871 PROTEIN"/>
    <property type="match status" value="1"/>
</dbReference>
<dbReference type="InterPro" id="IPR029055">
    <property type="entry name" value="Ntn_hydrolases_N"/>
</dbReference>
<feature type="compositionally biased region" description="Basic and acidic residues" evidence="1">
    <location>
        <begin position="225"/>
        <end position="236"/>
    </location>
</feature>